<dbReference type="Proteomes" id="UP001409585">
    <property type="component" value="Unassembled WGS sequence"/>
</dbReference>
<dbReference type="GO" id="GO:0004407">
    <property type="term" value="F:histone deacetylase activity"/>
    <property type="evidence" value="ECO:0007669"/>
    <property type="project" value="InterPro"/>
</dbReference>
<dbReference type="AlphaFoldDB" id="A0AAV3U2D1"/>
<comment type="similarity">
    <text evidence="1">Belongs to the histone deacetylase family.</text>
</comment>
<dbReference type="PANTHER" id="PTHR10625">
    <property type="entry name" value="HISTONE DEACETYLASE HDAC1-RELATED"/>
    <property type="match status" value="1"/>
</dbReference>
<dbReference type="InterPro" id="IPR023696">
    <property type="entry name" value="Ureohydrolase_dom_sf"/>
</dbReference>
<dbReference type="RefSeq" id="WP_345421755.1">
    <property type="nucleotide sequence ID" value="NZ_AP031496.1"/>
</dbReference>
<name>A0AAV3U2D1_9ALTE</name>
<dbReference type="PANTHER" id="PTHR10625:SF19">
    <property type="entry name" value="HISTONE DEACETYLASE 12"/>
    <property type="match status" value="1"/>
</dbReference>
<dbReference type="InterPro" id="IPR044150">
    <property type="entry name" value="HDAC_classIV"/>
</dbReference>
<dbReference type="EMBL" id="BAABLX010000017">
    <property type="protein sequence ID" value="GAA4943313.1"/>
    <property type="molecule type" value="Genomic_DNA"/>
</dbReference>
<dbReference type="CDD" id="cd09993">
    <property type="entry name" value="HDAC_classIV"/>
    <property type="match status" value="1"/>
</dbReference>
<dbReference type="InterPro" id="IPR023801">
    <property type="entry name" value="His_deacetylse_dom"/>
</dbReference>
<evidence type="ECO:0000256" key="2">
    <source>
        <dbReference type="ARBA" id="ARBA00022801"/>
    </source>
</evidence>
<evidence type="ECO:0000259" key="3">
    <source>
        <dbReference type="Pfam" id="PF00850"/>
    </source>
</evidence>
<comment type="caution">
    <text evidence="4">The sequence shown here is derived from an EMBL/GenBank/DDBJ whole genome shotgun (WGS) entry which is preliminary data.</text>
</comment>
<dbReference type="Pfam" id="PF00850">
    <property type="entry name" value="Hist_deacetyl"/>
    <property type="match status" value="1"/>
</dbReference>
<sequence>MLNLYYHPLYTGGIDPEARFPRDRYTLLAQRLAGVNGIQMHTPRLATREEITTVHDADYVDRFLNGELSDKEARKIGLRPWRPEIVPRTLRIMGGSLQALDDVLSHGGLAGNMAGGTHHAFYDYGSGYCIFNDIAVCAHHALQTPKVKRILILDLDVHQGDGTAAMLQSWDSCYTVSLHGGNNFPFKKQQSDLDVELPCDATDTEYLSALDELLATLNFNDYDLLLYQAGVDPLITDRLGRLAVTREGLNQRNLRVFEKAHLACLPTVIFMGGGYAEPIADTVDAFQDLFTLAAQFQAQR</sequence>
<keyword evidence="5" id="KW-1185">Reference proteome</keyword>
<reference evidence="5" key="1">
    <citation type="journal article" date="2019" name="Int. J. Syst. Evol. Microbiol.">
        <title>The Global Catalogue of Microorganisms (GCM) 10K type strain sequencing project: providing services to taxonomists for standard genome sequencing and annotation.</title>
        <authorList>
            <consortium name="The Broad Institute Genomics Platform"/>
            <consortium name="The Broad Institute Genome Sequencing Center for Infectious Disease"/>
            <person name="Wu L."/>
            <person name="Ma J."/>
        </authorList>
    </citation>
    <scope>NUCLEOTIDE SEQUENCE [LARGE SCALE GENOMIC DNA]</scope>
    <source>
        <strain evidence="5">JCM 19134</strain>
    </source>
</reference>
<evidence type="ECO:0000313" key="5">
    <source>
        <dbReference type="Proteomes" id="UP001409585"/>
    </source>
</evidence>
<dbReference type="GO" id="GO:0040029">
    <property type="term" value="P:epigenetic regulation of gene expression"/>
    <property type="evidence" value="ECO:0007669"/>
    <property type="project" value="TreeGrafter"/>
</dbReference>
<evidence type="ECO:0000313" key="4">
    <source>
        <dbReference type="EMBL" id="GAA4943313.1"/>
    </source>
</evidence>
<proteinExistence type="inferred from homology"/>
<dbReference type="Gene3D" id="3.40.800.20">
    <property type="entry name" value="Histone deacetylase domain"/>
    <property type="match status" value="1"/>
</dbReference>
<dbReference type="InterPro" id="IPR000286">
    <property type="entry name" value="HDACs"/>
</dbReference>
<keyword evidence="2" id="KW-0378">Hydrolase</keyword>
<gene>
    <name evidence="4" type="ORF">GCM10025791_22540</name>
</gene>
<dbReference type="GO" id="GO:0016787">
    <property type="term" value="F:hydrolase activity"/>
    <property type="evidence" value="ECO:0007669"/>
    <property type="project" value="UniProtKB-KW"/>
</dbReference>
<evidence type="ECO:0000256" key="1">
    <source>
        <dbReference type="ARBA" id="ARBA00005947"/>
    </source>
</evidence>
<protein>
    <submittedName>
        <fullName evidence="4">Histone deacetylase</fullName>
    </submittedName>
</protein>
<feature type="domain" description="Histone deacetylase" evidence="3">
    <location>
        <begin position="23"/>
        <end position="278"/>
    </location>
</feature>
<dbReference type="PRINTS" id="PR01270">
    <property type="entry name" value="HDASUPER"/>
</dbReference>
<organism evidence="4 5">
    <name type="scientific">Halioxenophilus aromaticivorans</name>
    <dbReference type="NCBI Taxonomy" id="1306992"/>
    <lineage>
        <taxon>Bacteria</taxon>
        <taxon>Pseudomonadati</taxon>
        <taxon>Pseudomonadota</taxon>
        <taxon>Gammaproteobacteria</taxon>
        <taxon>Alteromonadales</taxon>
        <taxon>Alteromonadaceae</taxon>
        <taxon>Halioxenophilus</taxon>
    </lineage>
</organism>
<dbReference type="SUPFAM" id="SSF52768">
    <property type="entry name" value="Arginase/deacetylase"/>
    <property type="match status" value="1"/>
</dbReference>
<dbReference type="InterPro" id="IPR037138">
    <property type="entry name" value="His_deacetylse_dom_sf"/>
</dbReference>
<accession>A0AAV3U2D1</accession>